<proteinExistence type="predicted"/>
<dbReference type="PANTHER" id="PTHR37422:SF13">
    <property type="entry name" value="LIPOPOLYSACCHARIDE BIOSYNTHESIS PROTEIN PA4999-RELATED"/>
    <property type="match status" value="1"/>
</dbReference>
<dbReference type="EMBL" id="CP051461">
    <property type="protein sequence ID" value="QJC58145.1"/>
    <property type="molecule type" value="Genomic_DNA"/>
</dbReference>
<keyword evidence="10" id="KW-1185">Reference proteome</keyword>
<dbReference type="Pfam" id="PF11846">
    <property type="entry name" value="Wzy_C_2"/>
    <property type="match status" value="1"/>
</dbReference>
<dbReference type="InterPro" id="IPR007016">
    <property type="entry name" value="O-antigen_ligase-rel_domated"/>
</dbReference>
<sequence>MRTSSLIIILTSFSGVGWLMPNHYLPWSTAWGDGIAIAILLLLAAVILWRAPPDIKVSRPLLLVAVISGLVLLFQWLTGRIWFYGDALMSAFYIALWLAAVGTGALITASRFSGDILNALTFGWVIVAILSVGIALVQWTGALSLGIYMADLPPGARPFANVAQPNHFATICLIGLCSLLWLYERREVQRLVFWLAGVFLLFGMAMSQSRTGWLQVGLVLVAGALARRFYTSRVSLPQLTGLGSIFIGWVLLWPRLCEMLLLTSSRTLTDQMLPGIRLIYWRAMLDAIRQEPWLGYGWQQVGSAQQRIALNHQPIGDYFEHSHNFILDLLLWNGIPAGLTIAALLTWWLVSRLRAITDAGSVWLMVLAGGIVIHGLLEYALEYAYFLIPLGLIMGCLERLAPSKVQVLIPRKFAVFCVGSLAVFFVWTATEYLDVEEAHRTLRLESARIGVNAISTPIEPRRLLNQLEAYQRFVSTQATPDMTPAALDAMRMVALRYAYAPVLFRYALAAGLNAQPRVARDTLDSICRIHSSARCLEAQAEWLALQLRYPQLSFIAPPTLLSAKSSN</sequence>
<dbReference type="InterPro" id="IPR051533">
    <property type="entry name" value="WaaL-like"/>
</dbReference>
<dbReference type="Proteomes" id="UP000502041">
    <property type="component" value="Chromosome"/>
</dbReference>
<evidence type="ECO:0008006" key="11">
    <source>
        <dbReference type="Google" id="ProtNLM"/>
    </source>
</evidence>
<name>A0A6H2HE32_9BURK</name>
<dbReference type="Pfam" id="PF15864">
    <property type="entry name" value="PglL_A"/>
    <property type="match status" value="1"/>
</dbReference>
<evidence type="ECO:0000256" key="4">
    <source>
        <dbReference type="ARBA" id="ARBA00023136"/>
    </source>
</evidence>
<evidence type="ECO:0000256" key="5">
    <source>
        <dbReference type="SAM" id="Phobius"/>
    </source>
</evidence>
<organism evidence="9 10">
    <name type="scientific">Polaromonas vacuolata</name>
    <dbReference type="NCBI Taxonomy" id="37448"/>
    <lineage>
        <taxon>Bacteria</taxon>
        <taxon>Pseudomonadati</taxon>
        <taxon>Pseudomonadota</taxon>
        <taxon>Betaproteobacteria</taxon>
        <taxon>Burkholderiales</taxon>
        <taxon>Comamonadaceae</taxon>
        <taxon>Polaromonas</taxon>
    </lineage>
</organism>
<feature type="transmembrane region" description="Helical" evidence="5">
    <location>
        <begin position="121"/>
        <end position="147"/>
    </location>
</feature>
<dbReference type="AlphaFoldDB" id="A0A6H2HE32"/>
<evidence type="ECO:0000313" key="10">
    <source>
        <dbReference type="Proteomes" id="UP000502041"/>
    </source>
</evidence>
<dbReference type="PANTHER" id="PTHR37422">
    <property type="entry name" value="TEICHURONIC ACID BIOSYNTHESIS PROTEIN TUAE"/>
    <property type="match status" value="1"/>
</dbReference>
<reference evidence="9 10" key="1">
    <citation type="submission" date="2020-04" db="EMBL/GenBank/DDBJ databases">
        <title>Complete genome of a Psychrophilic, Marine, Gas Vacuolate Bacterium Polaromonas vacuolata KCTC 22033T.</title>
        <authorList>
            <person name="Hwang K."/>
            <person name="Kim K.M."/>
        </authorList>
    </citation>
    <scope>NUCLEOTIDE SEQUENCE [LARGE SCALE GENOMIC DNA]</scope>
    <source>
        <strain evidence="9 10">KCTC 22033</strain>
    </source>
</reference>
<keyword evidence="3 5" id="KW-1133">Transmembrane helix</keyword>
<evidence type="ECO:0000256" key="2">
    <source>
        <dbReference type="ARBA" id="ARBA00022692"/>
    </source>
</evidence>
<evidence type="ECO:0000259" key="8">
    <source>
        <dbReference type="Pfam" id="PF15864"/>
    </source>
</evidence>
<evidence type="ECO:0000259" key="6">
    <source>
        <dbReference type="Pfam" id="PF04932"/>
    </source>
</evidence>
<accession>A0A6H2HE32</accession>
<evidence type="ECO:0000313" key="9">
    <source>
        <dbReference type="EMBL" id="QJC58145.1"/>
    </source>
</evidence>
<feature type="transmembrane region" description="Helical" evidence="5">
    <location>
        <begin position="167"/>
        <end position="184"/>
    </location>
</feature>
<dbReference type="KEGG" id="pvac:HC248_03482"/>
<dbReference type="GO" id="GO:0016020">
    <property type="term" value="C:membrane"/>
    <property type="evidence" value="ECO:0007669"/>
    <property type="project" value="UniProtKB-SubCell"/>
</dbReference>
<feature type="transmembrane region" description="Helical" evidence="5">
    <location>
        <begin position="30"/>
        <end position="49"/>
    </location>
</feature>
<dbReference type="InterPro" id="IPR021797">
    <property type="entry name" value="Wzy_C_2"/>
</dbReference>
<gene>
    <name evidence="9" type="ORF">HC248_03482</name>
</gene>
<feature type="domain" description="Virulence factor membrane-bound polymerase C-terminal" evidence="7">
    <location>
        <begin position="363"/>
        <end position="525"/>
    </location>
</feature>
<comment type="subcellular location">
    <subcellularLocation>
        <location evidence="1">Membrane</location>
        <topology evidence="1">Multi-pass membrane protein</topology>
    </subcellularLocation>
</comment>
<evidence type="ECO:0000256" key="1">
    <source>
        <dbReference type="ARBA" id="ARBA00004141"/>
    </source>
</evidence>
<protein>
    <recommendedName>
        <fullName evidence="11">Virulence factor membrane-bound polymerase C-terminal domain-containing protein</fullName>
    </recommendedName>
</protein>
<evidence type="ECO:0000256" key="3">
    <source>
        <dbReference type="ARBA" id="ARBA00022989"/>
    </source>
</evidence>
<feature type="domain" description="O-antigen ligase-related" evidence="6">
    <location>
        <begin position="196"/>
        <end position="340"/>
    </location>
</feature>
<dbReference type="InterPro" id="IPR031726">
    <property type="entry name" value="PglL_A"/>
</dbReference>
<feature type="transmembrane region" description="Helical" evidence="5">
    <location>
        <begin position="191"/>
        <end position="207"/>
    </location>
</feature>
<feature type="transmembrane region" description="Helical" evidence="5">
    <location>
        <begin position="90"/>
        <end position="109"/>
    </location>
</feature>
<keyword evidence="4 5" id="KW-0472">Membrane</keyword>
<feature type="domain" description="Protein glycosylation ligase" evidence="8">
    <location>
        <begin position="158"/>
        <end position="182"/>
    </location>
</feature>
<feature type="transmembrane region" description="Helical" evidence="5">
    <location>
        <begin position="413"/>
        <end position="433"/>
    </location>
</feature>
<feature type="transmembrane region" description="Helical" evidence="5">
    <location>
        <begin position="329"/>
        <end position="350"/>
    </location>
</feature>
<keyword evidence="2 5" id="KW-0812">Transmembrane</keyword>
<evidence type="ECO:0000259" key="7">
    <source>
        <dbReference type="Pfam" id="PF11846"/>
    </source>
</evidence>
<feature type="transmembrane region" description="Helical" evidence="5">
    <location>
        <begin position="242"/>
        <end position="262"/>
    </location>
</feature>
<feature type="transmembrane region" description="Helical" evidence="5">
    <location>
        <begin position="61"/>
        <end position="84"/>
    </location>
</feature>
<dbReference type="Pfam" id="PF04932">
    <property type="entry name" value="Wzy_C"/>
    <property type="match status" value="1"/>
</dbReference>